<protein>
    <submittedName>
        <fullName evidence="2">3',5'-cyclic AMP phosphodiesterase CpdA</fullName>
    </submittedName>
</protein>
<organism evidence="2 3">
    <name type="scientific">Rhodoblastus acidophilus</name>
    <name type="common">Rhodopseudomonas acidophila</name>
    <dbReference type="NCBI Taxonomy" id="1074"/>
    <lineage>
        <taxon>Bacteria</taxon>
        <taxon>Pseudomonadati</taxon>
        <taxon>Pseudomonadota</taxon>
        <taxon>Alphaproteobacteria</taxon>
        <taxon>Hyphomicrobiales</taxon>
        <taxon>Rhodoblastaceae</taxon>
        <taxon>Rhodoblastus</taxon>
    </lineage>
</organism>
<dbReference type="PANTHER" id="PTHR43143">
    <property type="entry name" value="METALLOPHOSPHOESTERASE, CALCINEURIN SUPERFAMILY"/>
    <property type="match status" value="1"/>
</dbReference>
<dbReference type="Pfam" id="PF00149">
    <property type="entry name" value="Metallophos"/>
    <property type="match status" value="1"/>
</dbReference>
<dbReference type="GO" id="GO:0016787">
    <property type="term" value="F:hydrolase activity"/>
    <property type="evidence" value="ECO:0007669"/>
    <property type="project" value="InterPro"/>
</dbReference>
<reference evidence="3" key="1">
    <citation type="submission" date="2017-06" db="EMBL/GenBank/DDBJ databases">
        <authorList>
            <person name="Varghese N."/>
            <person name="Submissions S."/>
        </authorList>
    </citation>
    <scope>NUCLEOTIDE SEQUENCE [LARGE SCALE GENOMIC DNA]</scope>
    <source>
        <strain evidence="3">DSM 137</strain>
    </source>
</reference>
<evidence type="ECO:0000313" key="3">
    <source>
        <dbReference type="Proteomes" id="UP000198418"/>
    </source>
</evidence>
<feature type="domain" description="Calcineurin-like phosphoesterase" evidence="1">
    <location>
        <begin position="53"/>
        <end position="245"/>
    </location>
</feature>
<dbReference type="InterPro" id="IPR029052">
    <property type="entry name" value="Metallo-depent_PP-like"/>
</dbReference>
<dbReference type="OrthoDB" id="9780884at2"/>
<keyword evidence="3" id="KW-1185">Reference proteome</keyword>
<dbReference type="PANTHER" id="PTHR43143:SF6">
    <property type="entry name" value="BLL3016 PROTEIN"/>
    <property type="match status" value="1"/>
</dbReference>
<dbReference type="SUPFAM" id="SSF56300">
    <property type="entry name" value="Metallo-dependent phosphatases"/>
    <property type="match status" value="1"/>
</dbReference>
<proteinExistence type="predicted"/>
<sequence>MSDRFVKPEGGWDRRKVLDCMAWGGLGVVWTVAGGVPGSRMLDSAQAANAGFTFAQISDTHVGFDKPANPDPIATLNQALDQIAALPHKPDFILHTGDITHTAKPEQFELVLKTIDRLGIQVFYAPGEHDIVDPATARAYMDRFGKGARDGAYYAFDHKGVHFISINNVVDLKTKGLGYLGADQIAWIAEDLKGKSAETPLVLFCHMPLWMIAPEWGWGTEDSQQLMALLARFASVTVMNGHIHQVMQKVEGRATFHTARSTAFPQPAPGAAPAPGPLKVPAGQLRGLLGIADIAYAPGGAPLAITDQPLMG</sequence>
<dbReference type="RefSeq" id="WP_088522745.1">
    <property type="nucleotide sequence ID" value="NZ_FYDG01000045.1"/>
</dbReference>
<dbReference type="AlphaFoldDB" id="A0A212SHG1"/>
<accession>A0A212SHG1</accession>
<evidence type="ECO:0000259" key="1">
    <source>
        <dbReference type="Pfam" id="PF00149"/>
    </source>
</evidence>
<gene>
    <name evidence="2" type="ORF">SAMN06265338_1454</name>
</gene>
<evidence type="ECO:0000313" key="2">
    <source>
        <dbReference type="EMBL" id="SNB85148.1"/>
    </source>
</evidence>
<dbReference type="Gene3D" id="3.60.21.10">
    <property type="match status" value="1"/>
</dbReference>
<name>A0A212SHG1_RHOAC</name>
<dbReference type="EMBL" id="FYDG01000045">
    <property type="protein sequence ID" value="SNB85148.1"/>
    <property type="molecule type" value="Genomic_DNA"/>
</dbReference>
<dbReference type="Proteomes" id="UP000198418">
    <property type="component" value="Unassembled WGS sequence"/>
</dbReference>
<dbReference type="InterPro" id="IPR004843">
    <property type="entry name" value="Calcineurin-like_PHP"/>
</dbReference>
<dbReference type="InterPro" id="IPR051918">
    <property type="entry name" value="STPP_CPPED1"/>
</dbReference>